<evidence type="ECO:0000259" key="2">
    <source>
        <dbReference type="Pfam" id="PF01575"/>
    </source>
</evidence>
<dbReference type="SUPFAM" id="SSF54637">
    <property type="entry name" value="Thioesterase/thiol ester dehydrase-isomerase"/>
    <property type="match status" value="1"/>
</dbReference>
<dbReference type="CDD" id="cd03441">
    <property type="entry name" value="R_hydratase_like"/>
    <property type="match status" value="1"/>
</dbReference>
<dbReference type="Gene3D" id="3.10.129.10">
    <property type="entry name" value="Hotdog Thioesterase"/>
    <property type="match status" value="1"/>
</dbReference>
<dbReference type="Proteomes" id="UP001597391">
    <property type="component" value="Unassembled WGS sequence"/>
</dbReference>
<name>A0ABW5XGK5_9MICO</name>
<proteinExistence type="inferred from homology"/>
<dbReference type="InterPro" id="IPR029069">
    <property type="entry name" value="HotDog_dom_sf"/>
</dbReference>
<keyword evidence="4" id="KW-1185">Reference proteome</keyword>
<evidence type="ECO:0000313" key="4">
    <source>
        <dbReference type="Proteomes" id="UP001597391"/>
    </source>
</evidence>
<dbReference type="PRINTS" id="PR01483">
    <property type="entry name" value="FASYNTHASE"/>
</dbReference>
<dbReference type="PANTHER" id="PTHR43841">
    <property type="entry name" value="3-HYDROXYACYL-THIOESTER DEHYDRATASE HTDX-RELATED"/>
    <property type="match status" value="1"/>
</dbReference>
<dbReference type="EMBL" id="JBHUOP010000007">
    <property type="protein sequence ID" value="MFD2841595.1"/>
    <property type="molecule type" value="Genomic_DNA"/>
</dbReference>
<dbReference type="InterPro" id="IPR002539">
    <property type="entry name" value="MaoC-like_dom"/>
</dbReference>
<comment type="similarity">
    <text evidence="1">Belongs to the enoyl-CoA hydratase/isomerase family.</text>
</comment>
<dbReference type="Pfam" id="PF01575">
    <property type="entry name" value="MaoC_dehydratas"/>
    <property type="match status" value="1"/>
</dbReference>
<dbReference type="InterPro" id="IPR003965">
    <property type="entry name" value="Fatty_acid_synthase"/>
</dbReference>
<evidence type="ECO:0000256" key="1">
    <source>
        <dbReference type="ARBA" id="ARBA00005254"/>
    </source>
</evidence>
<comment type="caution">
    <text evidence="3">The sequence shown here is derived from an EMBL/GenBank/DDBJ whole genome shotgun (WGS) entry which is preliminary data.</text>
</comment>
<dbReference type="PANTHER" id="PTHR43841:SF3">
    <property type="entry name" value="(3R)-HYDROXYACYL-ACP DEHYDRATASE SUBUNIT HADB"/>
    <property type="match status" value="1"/>
</dbReference>
<gene>
    <name evidence="3" type="ORF">ACFSYH_13600</name>
</gene>
<reference evidence="4" key="1">
    <citation type="journal article" date="2019" name="Int. J. Syst. Evol. Microbiol.">
        <title>The Global Catalogue of Microorganisms (GCM) 10K type strain sequencing project: providing services to taxonomists for standard genome sequencing and annotation.</title>
        <authorList>
            <consortium name="The Broad Institute Genomics Platform"/>
            <consortium name="The Broad Institute Genome Sequencing Center for Infectious Disease"/>
            <person name="Wu L."/>
            <person name="Ma J."/>
        </authorList>
    </citation>
    <scope>NUCLEOTIDE SEQUENCE [LARGE SCALE GENOMIC DNA]</scope>
    <source>
        <strain evidence="4">KCTC 33576</strain>
    </source>
</reference>
<sequence length="321" mass="34216">MCSAALYPADRPESVTILPSVPGLGSLYGKALVPSGAAVREAVGKVLPLGVFGDSNPTVKAETLSLPDVTYAARGVRFDAELLARYQSLFSLPHTDEVPAGFTQVTAFPVAMALMVAPEFPLPLMGMVHLSNRVEVARTIRADEECEVFAWAQNLAGHAKGTSVELVVEVQITGSVVWRGTSTYLAKGKYLRGRGVDPIERAEFVPGFPTAQWNLGAGVGRDYAAISGDRNPIHMSALSAKAFGFPRAIAHGMYTAARALAEARGLHGESYVWDVDFAKPVLLPSKVAVAIHRLDGETVEFTGWNGKSSKLHFSGAIKPLT</sequence>
<accession>A0ABW5XGK5</accession>
<dbReference type="RefSeq" id="WP_377467759.1">
    <property type="nucleotide sequence ID" value="NZ_JBHUOP010000007.1"/>
</dbReference>
<organism evidence="3 4">
    <name type="scientific">Populibacterium corticicola</name>
    <dbReference type="NCBI Taxonomy" id="1812826"/>
    <lineage>
        <taxon>Bacteria</taxon>
        <taxon>Bacillati</taxon>
        <taxon>Actinomycetota</taxon>
        <taxon>Actinomycetes</taxon>
        <taxon>Micrococcales</taxon>
        <taxon>Jonesiaceae</taxon>
        <taxon>Populibacterium</taxon>
    </lineage>
</organism>
<feature type="domain" description="MaoC-like" evidence="2">
    <location>
        <begin position="222"/>
        <end position="297"/>
    </location>
</feature>
<evidence type="ECO:0000313" key="3">
    <source>
        <dbReference type="EMBL" id="MFD2841595.1"/>
    </source>
</evidence>
<protein>
    <submittedName>
        <fullName evidence="3">MaoC family dehydratase</fullName>
    </submittedName>
</protein>